<dbReference type="PANTHER" id="PTHR45033">
    <property type="match status" value="1"/>
</dbReference>
<dbReference type="GO" id="GO:0016491">
    <property type="term" value="F:oxidoreductase activity"/>
    <property type="evidence" value="ECO:0007669"/>
    <property type="project" value="InterPro"/>
</dbReference>
<organism evidence="2 3">
    <name type="scientific">Sporidiobolus salmonicolor</name>
    <name type="common">Yeast-like fungus</name>
    <name type="synonym">Sporobolomyces salmonicolor</name>
    <dbReference type="NCBI Taxonomy" id="5005"/>
    <lineage>
        <taxon>Eukaryota</taxon>
        <taxon>Fungi</taxon>
        <taxon>Dikarya</taxon>
        <taxon>Basidiomycota</taxon>
        <taxon>Pucciniomycotina</taxon>
        <taxon>Microbotryomycetes</taxon>
        <taxon>Sporidiobolales</taxon>
        <taxon>Sporidiobolaceae</taxon>
        <taxon>Sporobolomyces</taxon>
    </lineage>
</organism>
<dbReference type="InterPro" id="IPR013149">
    <property type="entry name" value="ADH-like_C"/>
</dbReference>
<accession>A0A0D6EQS9</accession>
<gene>
    <name evidence="2" type="primary">SPOSA6832_03667</name>
</gene>
<dbReference type="SUPFAM" id="SSF51735">
    <property type="entry name" value="NAD(P)-binding Rossmann-fold domains"/>
    <property type="match status" value="1"/>
</dbReference>
<dbReference type="Gene3D" id="3.90.180.10">
    <property type="entry name" value="Medium-chain alcohol dehydrogenases, catalytic domain"/>
    <property type="match status" value="1"/>
</dbReference>
<keyword evidence="3" id="KW-1185">Reference proteome</keyword>
<dbReference type="InterPro" id="IPR036291">
    <property type="entry name" value="NAD(P)-bd_dom_sf"/>
</dbReference>
<sequence length="357" mass="37711">MAAVPSTFSSYQIREKGSFDGLKLVSGQSTPKPRLGEVLVRVHAVSLNNRDLQVAKGTYPGVPDVIVPASDMAGEVVSVGEGVSKWAAGDKVVANFTQGLIAGNFDDPALFATGLGGGCDGVLTQYRLFNQEGLVAMPSNLSYEEASTLPCAPVTSYNALFGDEQPLRPGQAVVLQGTGGVSVIGAQLAIAAGANAIITSSSDEKLQRVADHINKSRNHGGAGHLYTVNYKTHPDWDKEVHKFTKNGRGAERVLEIGGAGTMEKSLSALRMGGTIANIGFLASGNPPDLGKLILFKNAKYRGILIGSRKHLEELVDFVETADIHPVVERVFPFEEAKAAYDFLASGAHIGKVVIKVQ</sequence>
<evidence type="ECO:0000313" key="2">
    <source>
        <dbReference type="EMBL" id="CEQ41915.1"/>
    </source>
</evidence>
<dbReference type="PANTHER" id="PTHR45033:SF2">
    <property type="entry name" value="ZINC-TYPE ALCOHOL DEHYDROGENASE-LIKE PROTEIN C1773.06C"/>
    <property type="match status" value="1"/>
</dbReference>
<feature type="non-terminal residue" evidence="2">
    <location>
        <position position="1"/>
    </location>
</feature>
<dbReference type="Gene3D" id="3.40.50.720">
    <property type="entry name" value="NAD(P)-binding Rossmann-like Domain"/>
    <property type="match status" value="1"/>
</dbReference>
<dbReference type="EMBL" id="CENE01000018">
    <property type="protein sequence ID" value="CEQ41915.1"/>
    <property type="molecule type" value="Genomic_DNA"/>
</dbReference>
<evidence type="ECO:0000259" key="1">
    <source>
        <dbReference type="SMART" id="SM00829"/>
    </source>
</evidence>
<dbReference type="Pfam" id="PF00107">
    <property type="entry name" value="ADH_zinc_N"/>
    <property type="match status" value="1"/>
</dbReference>
<reference evidence="3" key="1">
    <citation type="submission" date="2015-02" db="EMBL/GenBank/DDBJ databases">
        <authorList>
            <person name="Gon?alves P."/>
        </authorList>
    </citation>
    <scope>NUCLEOTIDE SEQUENCE [LARGE SCALE GENOMIC DNA]</scope>
</reference>
<proteinExistence type="predicted"/>
<dbReference type="InterPro" id="IPR020843">
    <property type="entry name" value="ER"/>
</dbReference>
<dbReference type="InterPro" id="IPR052711">
    <property type="entry name" value="Zinc_ADH-like"/>
</dbReference>
<feature type="domain" description="Enoyl reductase (ER)" evidence="1">
    <location>
        <begin position="17"/>
        <end position="354"/>
    </location>
</feature>
<dbReference type="SMART" id="SM00829">
    <property type="entry name" value="PKS_ER"/>
    <property type="match status" value="1"/>
</dbReference>
<dbReference type="SUPFAM" id="SSF50129">
    <property type="entry name" value="GroES-like"/>
    <property type="match status" value="1"/>
</dbReference>
<dbReference type="AlphaFoldDB" id="A0A0D6EQS9"/>
<dbReference type="InterPro" id="IPR011032">
    <property type="entry name" value="GroES-like_sf"/>
</dbReference>
<evidence type="ECO:0000313" key="3">
    <source>
        <dbReference type="Proteomes" id="UP000243876"/>
    </source>
</evidence>
<dbReference type="Pfam" id="PF08240">
    <property type="entry name" value="ADH_N"/>
    <property type="match status" value="1"/>
</dbReference>
<name>A0A0D6EQS9_SPOSA</name>
<dbReference type="CDD" id="cd08276">
    <property type="entry name" value="MDR7"/>
    <property type="match status" value="1"/>
</dbReference>
<dbReference type="InterPro" id="IPR013154">
    <property type="entry name" value="ADH-like_N"/>
</dbReference>
<dbReference type="OrthoDB" id="9930022at2759"/>
<dbReference type="Proteomes" id="UP000243876">
    <property type="component" value="Unassembled WGS sequence"/>
</dbReference>
<protein>
    <submittedName>
        <fullName evidence="2">SPOSA6832_03667-mRNA-1:cds</fullName>
    </submittedName>
</protein>